<dbReference type="RefSeq" id="WP_343924673.1">
    <property type="nucleotide sequence ID" value="NZ_BAAAIR010000042.1"/>
</dbReference>
<dbReference type="CDD" id="cd00093">
    <property type="entry name" value="HTH_XRE"/>
    <property type="match status" value="1"/>
</dbReference>
<dbReference type="InterPro" id="IPR014710">
    <property type="entry name" value="RmlC-like_jellyroll"/>
</dbReference>
<dbReference type="Gene3D" id="1.10.260.40">
    <property type="entry name" value="lambda repressor-like DNA-binding domains"/>
    <property type="match status" value="1"/>
</dbReference>
<keyword evidence="4" id="KW-1185">Reference proteome</keyword>
<dbReference type="InterPro" id="IPR001387">
    <property type="entry name" value="Cro/C1-type_HTH"/>
</dbReference>
<dbReference type="EMBL" id="JBHSLN010000086">
    <property type="protein sequence ID" value="MFC5299085.1"/>
    <property type="molecule type" value="Genomic_DNA"/>
</dbReference>
<dbReference type="Pfam" id="PF07883">
    <property type="entry name" value="Cupin_2"/>
    <property type="match status" value="1"/>
</dbReference>
<comment type="caution">
    <text evidence="3">The sequence shown here is derived from an EMBL/GenBank/DDBJ whole genome shotgun (WGS) entry which is preliminary data.</text>
</comment>
<evidence type="ECO:0000313" key="4">
    <source>
        <dbReference type="Proteomes" id="UP001595937"/>
    </source>
</evidence>
<dbReference type="Pfam" id="PF01381">
    <property type="entry name" value="HTH_3"/>
    <property type="match status" value="1"/>
</dbReference>
<dbReference type="Gene3D" id="2.60.120.10">
    <property type="entry name" value="Jelly Rolls"/>
    <property type="match status" value="1"/>
</dbReference>
<gene>
    <name evidence="3" type="ORF">ACFPK8_16345</name>
</gene>
<dbReference type="InterPro" id="IPR011051">
    <property type="entry name" value="RmlC_Cupin_sf"/>
</dbReference>
<dbReference type="GeneID" id="303297863"/>
<dbReference type="Proteomes" id="UP001595937">
    <property type="component" value="Unassembled WGS sequence"/>
</dbReference>
<evidence type="ECO:0000256" key="1">
    <source>
        <dbReference type="ARBA" id="ARBA00023125"/>
    </source>
</evidence>
<dbReference type="PROSITE" id="PS50943">
    <property type="entry name" value="HTH_CROC1"/>
    <property type="match status" value="1"/>
</dbReference>
<name>A0ABW0FKG1_9MICO</name>
<evidence type="ECO:0000259" key="2">
    <source>
        <dbReference type="PROSITE" id="PS50943"/>
    </source>
</evidence>
<proteinExistence type="predicted"/>
<dbReference type="InterPro" id="IPR013096">
    <property type="entry name" value="Cupin_2"/>
</dbReference>
<dbReference type="InterPro" id="IPR050807">
    <property type="entry name" value="TransReg_Diox_bact_type"/>
</dbReference>
<dbReference type="PANTHER" id="PTHR46797:SF1">
    <property type="entry name" value="METHYLPHOSPHONATE SYNTHASE"/>
    <property type="match status" value="1"/>
</dbReference>
<feature type="domain" description="HTH cro/C1-type" evidence="2">
    <location>
        <begin position="16"/>
        <end position="70"/>
    </location>
</feature>
<sequence length="196" mass="21404">MTQGIRDVDSLVRHRLRALRLAQGLSLGDLAERAHLSPSTLSRIENGQRRLALDQLVLLARGLDTSLDELVEVQEDEVVSNPMRDSGLDSLHWSVRRSPGTTVLRRRVTGPPPAPDRARAHPGQEWLVVLSGTLTLLLGDRRYRIEANQSAEFDTMLPHAFGAEGGPVDVLMVVDRTARLEHREGDDGGGSGNGNG</sequence>
<evidence type="ECO:0000313" key="3">
    <source>
        <dbReference type="EMBL" id="MFC5299085.1"/>
    </source>
</evidence>
<dbReference type="SMART" id="SM00530">
    <property type="entry name" value="HTH_XRE"/>
    <property type="match status" value="1"/>
</dbReference>
<protein>
    <submittedName>
        <fullName evidence="3">Helix-turn-helix domain-containing protein</fullName>
    </submittedName>
</protein>
<organism evidence="3 4">
    <name type="scientific">Brachybacterium tyrofermentans</name>
    <dbReference type="NCBI Taxonomy" id="47848"/>
    <lineage>
        <taxon>Bacteria</taxon>
        <taxon>Bacillati</taxon>
        <taxon>Actinomycetota</taxon>
        <taxon>Actinomycetes</taxon>
        <taxon>Micrococcales</taxon>
        <taxon>Dermabacteraceae</taxon>
        <taxon>Brachybacterium</taxon>
    </lineage>
</organism>
<dbReference type="InterPro" id="IPR010982">
    <property type="entry name" value="Lambda_DNA-bd_dom_sf"/>
</dbReference>
<dbReference type="SUPFAM" id="SSF47413">
    <property type="entry name" value="lambda repressor-like DNA-binding domains"/>
    <property type="match status" value="1"/>
</dbReference>
<reference evidence="4" key="1">
    <citation type="journal article" date="2019" name="Int. J. Syst. Evol. Microbiol.">
        <title>The Global Catalogue of Microorganisms (GCM) 10K type strain sequencing project: providing services to taxonomists for standard genome sequencing and annotation.</title>
        <authorList>
            <consortium name="The Broad Institute Genomics Platform"/>
            <consortium name="The Broad Institute Genome Sequencing Center for Infectious Disease"/>
            <person name="Wu L."/>
            <person name="Ma J."/>
        </authorList>
    </citation>
    <scope>NUCLEOTIDE SEQUENCE [LARGE SCALE GENOMIC DNA]</scope>
    <source>
        <strain evidence="4">CGMCC 1.16455</strain>
    </source>
</reference>
<dbReference type="PANTHER" id="PTHR46797">
    <property type="entry name" value="HTH-TYPE TRANSCRIPTIONAL REGULATOR"/>
    <property type="match status" value="1"/>
</dbReference>
<accession>A0ABW0FKG1</accession>
<keyword evidence="1" id="KW-0238">DNA-binding</keyword>
<dbReference type="SUPFAM" id="SSF51182">
    <property type="entry name" value="RmlC-like cupins"/>
    <property type="match status" value="1"/>
</dbReference>